<feature type="domain" description="Cyclic nucleotide-binding" evidence="5">
    <location>
        <begin position="405"/>
        <end position="438"/>
    </location>
</feature>
<comment type="similarity">
    <text evidence="1">Belongs to the oxygen-dependent FAD-linked oxidoreductase family.</text>
</comment>
<dbReference type="InterPro" id="IPR012951">
    <property type="entry name" value="BBE"/>
</dbReference>
<keyword evidence="3" id="KW-0274">FAD</keyword>
<accession>A0A4Y9YB99</accession>
<dbReference type="PANTHER" id="PTHR42973">
    <property type="entry name" value="BINDING OXIDOREDUCTASE, PUTATIVE (AFU_ORTHOLOGUE AFUA_1G17690)-RELATED"/>
    <property type="match status" value="1"/>
</dbReference>
<dbReference type="EMBL" id="SEOQ01000620">
    <property type="protein sequence ID" value="TFY59432.1"/>
    <property type="molecule type" value="Genomic_DNA"/>
</dbReference>
<dbReference type="Gene3D" id="3.30.465.10">
    <property type="match status" value="1"/>
</dbReference>
<dbReference type="PROSITE" id="PS50042">
    <property type="entry name" value="CNMP_BINDING_3"/>
    <property type="match status" value="1"/>
</dbReference>
<name>A0A4Y9YB99_9AGAM</name>
<dbReference type="InterPro" id="IPR036318">
    <property type="entry name" value="FAD-bd_PCMH-like_sf"/>
</dbReference>
<dbReference type="Pfam" id="PF01565">
    <property type="entry name" value="FAD_binding_4"/>
    <property type="match status" value="1"/>
</dbReference>
<dbReference type="InterPro" id="IPR016169">
    <property type="entry name" value="FAD-bd_PCMH_sub2"/>
</dbReference>
<keyword evidence="8" id="KW-1185">Reference proteome</keyword>
<gene>
    <name evidence="7" type="ORF">EVG20_g7793</name>
</gene>
<proteinExistence type="inferred from homology"/>
<evidence type="ECO:0000256" key="1">
    <source>
        <dbReference type="ARBA" id="ARBA00005466"/>
    </source>
</evidence>
<evidence type="ECO:0000256" key="4">
    <source>
        <dbReference type="ARBA" id="ARBA00023002"/>
    </source>
</evidence>
<evidence type="ECO:0008006" key="9">
    <source>
        <dbReference type="Google" id="ProtNLM"/>
    </source>
</evidence>
<dbReference type="Pfam" id="PF08031">
    <property type="entry name" value="BBE"/>
    <property type="match status" value="1"/>
</dbReference>
<dbReference type="GO" id="GO:0071949">
    <property type="term" value="F:FAD binding"/>
    <property type="evidence" value="ECO:0007669"/>
    <property type="project" value="InterPro"/>
</dbReference>
<dbReference type="SUPFAM" id="SSF56176">
    <property type="entry name" value="FAD-binding/transporter-associated domain-like"/>
    <property type="match status" value="1"/>
</dbReference>
<feature type="domain" description="FAD-binding PCMH-type" evidence="6">
    <location>
        <begin position="164"/>
        <end position="333"/>
    </location>
</feature>
<evidence type="ECO:0000256" key="3">
    <source>
        <dbReference type="ARBA" id="ARBA00022827"/>
    </source>
</evidence>
<keyword evidence="2" id="KW-0285">Flavoprotein</keyword>
<dbReference type="GO" id="GO:0016491">
    <property type="term" value="F:oxidoreductase activity"/>
    <property type="evidence" value="ECO:0007669"/>
    <property type="project" value="UniProtKB-KW"/>
</dbReference>
<dbReference type="PROSITE" id="PS51387">
    <property type="entry name" value="FAD_PCMH"/>
    <property type="match status" value="1"/>
</dbReference>
<keyword evidence="4" id="KW-0560">Oxidoreductase</keyword>
<evidence type="ECO:0000259" key="5">
    <source>
        <dbReference type="PROSITE" id="PS50042"/>
    </source>
</evidence>
<dbReference type="InterPro" id="IPR000595">
    <property type="entry name" value="cNMP-bd_dom"/>
</dbReference>
<dbReference type="OrthoDB" id="2151789at2759"/>
<protein>
    <recommendedName>
        <fullName evidence="9">FAD-binding PCMH-type domain-containing protein</fullName>
    </recommendedName>
</protein>
<sequence>MASTFSSRSAEVRCTMPCNDASKRSLTQWLSADLTISLSSPFTIPVCITDHTHQSLESRRVHGRYILGRHWAGAIRNTSICDHVHASADPSSVPFSLDNSYRLYISLEWIRVVTTSVPGLHKAAIDTTFATCQSIAEAISPSSEVYYPGSSHYENDISHWVSAISENATCSVEPGTARDAGTILRLLGKSRAPFAVKGGGHSPNPGFSATKGVHVSMTRFSTIAYDNASQTVELGAGLTWDRVYEHLEPFGVNVVGGRVAGVGVAGFLLGGGLSYKSNQYGLAIDTVQAFELVLPNGTVTSVTAEDHDLWFGLRGGFNNFGIVTKFTMKAFPQTDIWGGYLVVPPSGMDAALDAVEKWNANASDPKAAINSAFIYNQGEVFLYQLLFYDAPDASNWSFRCLHINSEGQQFGENAVLYLFAEYPGYLSIPRESTVRIRTLTWCSMEAFANFADLSGLFHAASVKRFTKRSLETIAAETKFWGDVLTPHSATTLFNVAETFLPDMFSHGTPSAYPPSRAYTLCPVNLYVAWTDARADSLMHDALAVSAARMTELGEPLYTNYALGDVPVEALYGENVGELKRIKRWYDPEDVMGLAGGYKL</sequence>
<organism evidence="7 8">
    <name type="scientific">Dentipellis fragilis</name>
    <dbReference type="NCBI Taxonomy" id="205917"/>
    <lineage>
        <taxon>Eukaryota</taxon>
        <taxon>Fungi</taxon>
        <taxon>Dikarya</taxon>
        <taxon>Basidiomycota</taxon>
        <taxon>Agaricomycotina</taxon>
        <taxon>Agaricomycetes</taxon>
        <taxon>Russulales</taxon>
        <taxon>Hericiaceae</taxon>
        <taxon>Dentipellis</taxon>
    </lineage>
</organism>
<dbReference type="AlphaFoldDB" id="A0A4Y9YB99"/>
<evidence type="ECO:0000259" key="6">
    <source>
        <dbReference type="PROSITE" id="PS51387"/>
    </source>
</evidence>
<dbReference type="PANTHER" id="PTHR42973:SF13">
    <property type="entry name" value="FAD-BINDING PCMH-TYPE DOMAIN-CONTAINING PROTEIN"/>
    <property type="match status" value="1"/>
</dbReference>
<evidence type="ECO:0000313" key="7">
    <source>
        <dbReference type="EMBL" id="TFY59432.1"/>
    </source>
</evidence>
<dbReference type="InterPro" id="IPR006094">
    <property type="entry name" value="Oxid_FAD_bind_N"/>
</dbReference>
<reference evidence="7 8" key="1">
    <citation type="submission" date="2019-02" db="EMBL/GenBank/DDBJ databases">
        <title>Genome sequencing of the rare red list fungi Dentipellis fragilis.</title>
        <authorList>
            <person name="Buettner E."/>
            <person name="Kellner H."/>
        </authorList>
    </citation>
    <scope>NUCLEOTIDE SEQUENCE [LARGE SCALE GENOMIC DNA]</scope>
    <source>
        <strain evidence="7 8">DSM 105465</strain>
    </source>
</reference>
<comment type="caution">
    <text evidence="7">The sequence shown here is derived from an EMBL/GenBank/DDBJ whole genome shotgun (WGS) entry which is preliminary data.</text>
</comment>
<dbReference type="InterPro" id="IPR050416">
    <property type="entry name" value="FAD-linked_Oxidoreductase"/>
</dbReference>
<evidence type="ECO:0000256" key="2">
    <source>
        <dbReference type="ARBA" id="ARBA00022630"/>
    </source>
</evidence>
<dbReference type="Proteomes" id="UP000298327">
    <property type="component" value="Unassembled WGS sequence"/>
</dbReference>
<evidence type="ECO:0000313" key="8">
    <source>
        <dbReference type="Proteomes" id="UP000298327"/>
    </source>
</evidence>
<dbReference type="InterPro" id="IPR016166">
    <property type="entry name" value="FAD-bd_PCMH"/>
</dbReference>